<keyword evidence="1" id="KW-1133">Transmembrane helix</keyword>
<protein>
    <submittedName>
        <fullName evidence="2">Uncharacterized protein</fullName>
    </submittedName>
</protein>
<dbReference type="EMBL" id="BART01028618">
    <property type="protein sequence ID" value="GAG91533.1"/>
    <property type="molecule type" value="Genomic_DNA"/>
</dbReference>
<feature type="transmembrane region" description="Helical" evidence="1">
    <location>
        <begin position="40"/>
        <end position="59"/>
    </location>
</feature>
<gene>
    <name evidence="2" type="ORF">S01H4_50405</name>
</gene>
<sequence length="65" mass="7712">MSNGIPESIRELYFFCKEKFENLEQKFITLQTNPDNFGKWVMRVLIGINSIAVILYIFYKVYKGI</sequence>
<name>X1C562_9ZZZZ</name>
<reference evidence="2" key="1">
    <citation type="journal article" date="2014" name="Front. Microbiol.">
        <title>High frequency of phylogenetically diverse reductive dehalogenase-homologous genes in deep subseafloor sedimentary metagenomes.</title>
        <authorList>
            <person name="Kawai M."/>
            <person name="Futagami T."/>
            <person name="Toyoda A."/>
            <person name="Takaki Y."/>
            <person name="Nishi S."/>
            <person name="Hori S."/>
            <person name="Arai W."/>
            <person name="Tsubouchi T."/>
            <person name="Morono Y."/>
            <person name="Uchiyama I."/>
            <person name="Ito T."/>
            <person name="Fujiyama A."/>
            <person name="Inagaki F."/>
            <person name="Takami H."/>
        </authorList>
    </citation>
    <scope>NUCLEOTIDE SEQUENCE</scope>
    <source>
        <strain evidence="2">Expedition CK06-06</strain>
    </source>
</reference>
<proteinExistence type="predicted"/>
<dbReference type="AlphaFoldDB" id="X1C562"/>
<evidence type="ECO:0000256" key="1">
    <source>
        <dbReference type="SAM" id="Phobius"/>
    </source>
</evidence>
<evidence type="ECO:0000313" key="2">
    <source>
        <dbReference type="EMBL" id="GAG91533.1"/>
    </source>
</evidence>
<comment type="caution">
    <text evidence="2">The sequence shown here is derived from an EMBL/GenBank/DDBJ whole genome shotgun (WGS) entry which is preliminary data.</text>
</comment>
<organism evidence="2">
    <name type="scientific">marine sediment metagenome</name>
    <dbReference type="NCBI Taxonomy" id="412755"/>
    <lineage>
        <taxon>unclassified sequences</taxon>
        <taxon>metagenomes</taxon>
        <taxon>ecological metagenomes</taxon>
    </lineage>
</organism>
<keyword evidence="1" id="KW-0812">Transmembrane</keyword>
<keyword evidence="1" id="KW-0472">Membrane</keyword>
<accession>X1C562</accession>